<organism evidence="2 3">
    <name type="scientific">Marilutibacter chinensis</name>
    <dbReference type="NCBI Taxonomy" id="2912247"/>
    <lineage>
        <taxon>Bacteria</taxon>
        <taxon>Pseudomonadati</taxon>
        <taxon>Pseudomonadota</taxon>
        <taxon>Gammaproteobacteria</taxon>
        <taxon>Lysobacterales</taxon>
        <taxon>Lysobacteraceae</taxon>
        <taxon>Marilutibacter</taxon>
    </lineage>
</organism>
<name>A0ABS9HX17_9GAMM</name>
<dbReference type="RefSeq" id="WP_237055817.1">
    <property type="nucleotide sequence ID" value="NZ_JAKJPO010000009.1"/>
</dbReference>
<feature type="signal peptide" evidence="1">
    <location>
        <begin position="1"/>
        <end position="29"/>
    </location>
</feature>
<gene>
    <name evidence="2" type="ORF">L3V18_13860</name>
</gene>
<keyword evidence="1" id="KW-0732">Signal</keyword>
<dbReference type="Proteomes" id="UP001430796">
    <property type="component" value="Unassembled WGS sequence"/>
</dbReference>
<proteinExistence type="predicted"/>
<dbReference type="EMBL" id="JAKJPO010000009">
    <property type="protein sequence ID" value="MCF7222858.1"/>
    <property type="molecule type" value="Genomic_DNA"/>
</dbReference>
<dbReference type="PROSITE" id="PS51257">
    <property type="entry name" value="PROKAR_LIPOPROTEIN"/>
    <property type="match status" value="1"/>
</dbReference>
<protein>
    <recommendedName>
        <fullName evidence="4">Lipoprotein</fullName>
    </recommendedName>
</protein>
<evidence type="ECO:0000313" key="3">
    <source>
        <dbReference type="Proteomes" id="UP001430796"/>
    </source>
</evidence>
<sequence length="146" mass="16563">MRLPNPLYRAAVFACLAAVVAAIGGCASAGPKADALQRSQYAWSGAIRWGDFEGAWGMLEPEYREEHPMTALEMERYNQVQVSYYRDNGGLSDLEAGTAARDVEIGVVNRHTLAERTARYQETWRWDEEAKRWWLTSGMPDFWQGQ</sequence>
<comment type="caution">
    <text evidence="2">The sequence shown here is derived from an EMBL/GenBank/DDBJ whole genome shotgun (WGS) entry which is preliminary data.</text>
</comment>
<reference evidence="2 3" key="3">
    <citation type="submission" date="2022-01" db="EMBL/GenBank/DDBJ databases">
        <authorList>
            <person name="Zhou L.Y."/>
        </authorList>
    </citation>
    <scope>NUCLEOTIDE SEQUENCE [LARGE SCALE GENOMIC DNA]</scope>
    <source>
        <strain evidence="2 3">TLK-CK17</strain>
    </source>
</reference>
<accession>A0ABS9HX17</accession>
<reference evidence="2 3" key="1">
    <citation type="submission" date="2022-01" db="EMBL/GenBank/DDBJ databases">
        <title>Lysobacter chinensis sp. nov., a bacterium isolated from cow dung compost.</title>
        <authorList>
            <person name="Liu Y."/>
        </authorList>
    </citation>
    <scope>NUCLEOTIDE SEQUENCE [LARGE SCALE GENOMIC DNA]</scope>
    <source>
        <strain evidence="2 3">TLK-CK17</strain>
    </source>
</reference>
<evidence type="ECO:0000313" key="2">
    <source>
        <dbReference type="EMBL" id="MCF7222858.1"/>
    </source>
</evidence>
<reference evidence="3" key="2">
    <citation type="submission" date="2022-01" db="EMBL/GenBank/DDBJ databases">
        <title>Lysobacter chinensis sp. nov., a bacterium isolated from cow dung compost.</title>
        <authorList>
            <person name="Zhou L.Y."/>
        </authorList>
    </citation>
    <scope>NUCLEOTIDE SEQUENCE [LARGE SCALE GENOMIC DNA]</scope>
    <source>
        <strain evidence="3">TLK-CK17</strain>
    </source>
</reference>
<evidence type="ECO:0008006" key="4">
    <source>
        <dbReference type="Google" id="ProtNLM"/>
    </source>
</evidence>
<feature type="chain" id="PRO_5045877179" description="Lipoprotein" evidence="1">
    <location>
        <begin position="30"/>
        <end position="146"/>
    </location>
</feature>
<evidence type="ECO:0000256" key="1">
    <source>
        <dbReference type="SAM" id="SignalP"/>
    </source>
</evidence>
<keyword evidence="3" id="KW-1185">Reference proteome</keyword>